<gene>
    <name evidence="2" type="ORF">E5J99_17965</name>
</gene>
<evidence type="ECO:0000313" key="2">
    <source>
        <dbReference type="EMBL" id="TGE14006.1"/>
    </source>
</evidence>
<organism evidence="2 3">
    <name type="scientific">Hymenobacter elongatus</name>
    <dbReference type="NCBI Taxonomy" id="877208"/>
    <lineage>
        <taxon>Bacteria</taxon>
        <taxon>Pseudomonadati</taxon>
        <taxon>Bacteroidota</taxon>
        <taxon>Cytophagia</taxon>
        <taxon>Cytophagales</taxon>
        <taxon>Hymenobacteraceae</taxon>
        <taxon>Hymenobacter</taxon>
    </lineage>
</organism>
<keyword evidence="3" id="KW-1185">Reference proteome</keyword>
<reference evidence="2 3" key="1">
    <citation type="submission" date="2019-04" db="EMBL/GenBank/DDBJ databases">
        <authorList>
            <person name="Feng G."/>
            <person name="Zhang J."/>
            <person name="Zhu H."/>
        </authorList>
    </citation>
    <scope>NUCLEOTIDE SEQUENCE [LARGE SCALE GENOMIC DNA]</scope>
    <source>
        <strain evidence="2 3">JCM 17223</strain>
    </source>
</reference>
<feature type="region of interest" description="Disordered" evidence="1">
    <location>
        <begin position="101"/>
        <end position="122"/>
    </location>
</feature>
<name>A0A4Z0PGU0_9BACT</name>
<accession>A0A4Z0PGU0</accession>
<dbReference type="EMBL" id="SRLD01000044">
    <property type="protein sequence ID" value="TGE14006.1"/>
    <property type="molecule type" value="Genomic_DNA"/>
</dbReference>
<dbReference type="OrthoDB" id="9793307at2"/>
<dbReference type="AlphaFoldDB" id="A0A4Z0PGU0"/>
<comment type="caution">
    <text evidence="2">The sequence shown here is derived from an EMBL/GenBank/DDBJ whole genome shotgun (WGS) entry which is preliminary data.</text>
</comment>
<dbReference type="Proteomes" id="UP000297739">
    <property type="component" value="Unassembled WGS sequence"/>
</dbReference>
<protein>
    <submittedName>
        <fullName evidence="2">Uncharacterized protein</fullName>
    </submittedName>
</protein>
<sequence length="294" mass="32435">MENYPEEPKRRSTLKQYFKQGTMPTEESFAHLIDSAVNRLDDGFYKHPQYGLQLGAAEGRPNPRVGRRLLSLYRNLQQLQNQCATWVVSLLAPDHDAGSALGLGFSEPQGQRDTAATDDTPPPVRLYLAPGGNVGIGTTSPDEQLSVAGFVGSAGRIGTFQNTPTPAASRQHAAAQEVPADGEWHDIISGLQGLWGFEIVAAAYGPRLSGTYAMAHTIALGVHGQQQRIVPHRAAYRGWRQQLQFCWHIERTPTVEEPVPVYGLRVRTRKHFGPGATIVYHITCLFDNCQPRSW</sequence>
<dbReference type="RefSeq" id="WP_135499200.1">
    <property type="nucleotide sequence ID" value="NZ_SRLD01000044.1"/>
</dbReference>
<evidence type="ECO:0000256" key="1">
    <source>
        <dbReference type="SAM" id="MobiDB-lite"/>
    </source>
</evidence>
<proteinExistence type="predicted"/>
<evidence type="ECO:0000313" key="3">
    <source>
        <dbReference type="Proteomes" id="UP000297739"/>
    </source>
</evidence>